<protein>
    <submittedName>
        <fullName evidence="6">Beta-N-acetylhexosaminidase</fullName>
        <ecNumber evidence="6">3.2.1.52</ecNumber>
    </submittedName>
</protein>
<dbReference type="SUPFAM" id="SSF51445">
    <property type="entry name" value="(Trans)glycosidases"/>
    <property type="match status" value="1"/>
</dbReference>
<keyword evidence="3 6" id="KW-0326">Glycosidase</keyword>
<dbReference type="InterPro" id="IPR025453">
    <property type="entry name" value="DUF4309"/>
</dbReference>
<name>A0ABW5RKJ0_9BACI</name>
<dbReference type="InterPro" id="IPR017853">
    <property type="entry name" value="GH"/>
</dbReference>
<dbReference type="PANTHER" id="PTHR30480">
    <property type="entry name" value="BETA-HEXOSAMINIDASE-RELATED"/>
    <property type="match status" value="1"/>
</dbReference>
<dbReference type="PROSITE" id="PS00775">
    <property type="entry name" value="GLYCOSYL_HYDROL_F3"/>
    <property type="match status" value="1"/>
</dbReference>
<dbReference type="InterPro" id="IPR050226">
    <property type="entry name" value="NagZ_Beta-hexosaminidase"/>
</dbReference>
<gene>
    <name evidence="6" type="primary">nagZ</name>
    <name evidence="6" type="ORF">ACFSUL_00375</name>
</gene>
<organism evidence="6 7">
    <name type="scientific">Bacillus seohaeanensis</name>
    <dbReference type="NCBI Taxonomy" id="284580"/>
    <lineage>
        <taxon>Bacteria</taxon>
        <taxon>Bacillati</taxon>
        <taxon>Bacillota</taxon>
        <taxon>Bacilli</taxon>
        <taxon>Bacillales</taxon>
        <taxon>Bacillaceae</taxon>
        <taxon>Bacillus</taxon>
    </lineage>
</organism>
<dbReference type="InterPro" id="IPR019800">
    <property type="entry name" value="Glyco_hydro_3_AS"/>
</dbReference>
<dbReference type="EC" id="3.2.1.52" evidence="6"/>
<comment type="similarity">
    <text evidence="1">Belongs to the glycosyl hydrolase 3 family.</text>
</comment>
<dbReference type="InterPro" id="IPR001764">
    <property type="entry name" value="Glyco_hydro_3_N"/>
</dbReference>
<evidence type="ECO:0000259" key="5">
    <source>
        <dbReference type="Pfam" id="PF00933"/>
    </source>
</evidence>
<feature type="domain" description="Glycoside hydrolase family 3 N-terminal" evidence="5">
    <location>
        <begin position="200"/>
        <end position="521"/>
    </location>
</feature>
<dbReference type="Pfam" id="PF00933">
    <property type="entry name" value="Glyco_hydro_3"/>
    <property type="match status" value="1"/>
</dbReference>
<dbReference type="RefSeq" id="WP_377931631.1">
    <property type="nucleotide sequence ID" value="NZ_JBHUMF010000001.1"/>
</dbReference>
<dbReference type="NCBIfam" id="NF003740">
    <property type="entry name" value="PRK05337.1"/>
    <property type="match status" value="1"/>
</dbReference>
<keyword evidence="4" id="KW-0472">Membrane</keyword>
<dbReference type="Pfam" id="PF14172">
    <property type="entry name" value="DUF4309"/>
    <property type="match status" value="1"/>
</dbReference>
<accession>A0ABW5RKJ0</accession>
<proteinExistence type="inferred from homology"/>
<evidence type="ECO:0000313" key="6">
    <source>
        <dbReference type="EMBL" id="MFD2679197.1"/>
    </source>
</evidence>
<dbReference type="InterPro" id="IPR036962">
    <property type="entry name" value="Glyco_hydro_3_N_sf"/>
</dbReference>
<evidence type="ECO:0000256" key="4">
    <source>
        <dbReference type="SAM" id="Phobius"/>
    </source>
</evidence>
<keyword evidence="7" id="KW-1185">Reference proteome</keyword>
<reference evidence="7" key="1">
    <citation type="journal article" date="2019" name="Int. J. Syst. Evol. Microbiol.">
        <title>The Global Catalogue of Microorganisms (GCM) 10K type strain sequencing project: providing services to taxonomists for standard genome sequencing and annotation.</title>
        <authorList>
            <consortium name="The Broad Institute Genomics Platform"/>
            <consortium name="The Broad Institute Genome Sequencing Center for Infectious Disease"/>
            <person name="Wu L."/>
            <person name="Ma J."/>
        </authorList>
    </citation>
    <scope>NUCLEOTIDE SEQUENCE [LARGE SCALE GENOMIC DNA]</scope>
    <source>
        <strain evidence="7">KCTC 3913</strain>
    </source>
</reference>
<feature type="transmembrane region" description="Helical" evidence="4">
    <location>
        <begin position="6"/>
        <end position="23"/>
    </location>
</feature>
<keyword evidence="4" id="KW-1133">Transmembrane helix</keyword>
<dbReference type="PANTHER" id="PTHR30480:SF16">
    <property type="entry name" value="GLYCOSIDE HYDROLASE FAMILY 3 DOMAIN PROTEIN"/>
    <property type="match status" value="1"/>
</dbReference>
<keyword evidence="2 6" id="KW-0378">Hydrolase</keyword>
<evidence type="ECO:0000256" key="2">
    <source>
        <dbReference type="ARBA" id="ARBA00022801"/>
    </source>
</evidence>
<keyword evidence="4" id="KW-0812">Transmembrane</keyword>
<evidence type="ECO:0000256" key="3">
    <source>
        <dbReference type="ARBA" id="ARBA00023295"/>
    </source>
</evidence>
<sequence>MLKKFGYLFIVLLVAVAVIYFFGKGDEGKRQEEEPAQNKGVSPETLVDTVFSESKKGKIPYAPFIAGQTEVEEVTKKWGEAEKTMQEENGSYAEYPDHKVTVGYHDQLIFDVRSFDSELQSIHMEDVKKEKGEPDEVRYYKDEATNQIILVYAVNDMYELKWVLPKPTDSEPNPKVHHVSVFTKPNNQEEDTEILSEMSLKEKIGQMILAGISETSLTSNTKDLVNNYHVGGIIFYANNLENPQQTVQLLNEMKAENAPNRLPLLLSVDQEGGKVSRLPGDLIDTPTNAKIGAINNAQFSYEIGTLLGKELNAFGFNLDFAPVLDVNSNPNNPIIGDRSFGNNADIVSELGIKTMEGIQSQNIVSVIKHFPGHGDTSVDSHLDLPRVNKSLEELKDLELIPFTRAINNGADVVMVAHILLPQLDATSPSSMSKNIITGILREQLGFNGVVMTDDMTMKAITNNYEIGKAAVESVKAGSDIIMVAHDYNKVVSAIDALQAAVETGEISEERINESVSRIIQLKQKYNLNREKAQDVNMEELNQYGENILNKYME</sequence>
<evidence type="ECO:0000256" key="1">
    <source>
        <dbReference type="ARBA" id="ARBA00005336"/>
    </source>
</evidence>
<evidence type="ECO:0000313" key="7">
    <source>
        <dbReference type="Proteomes" id="UP001597506"/>
    </source>
</evidence>
<dbReference type="Proteomes" id="UP001597506">
    <property type="component" value="Unassembled WGS sequence"/>
</dbReference>
<dbReference type="GO" id="GO:0004563">
    <property type="term" value="F:beta-N-acetylhexosaminidase activity"/>
    <property type="evidence" value="ECO:0007669"/>
    <property type="project" value="UniProtKB-EC"/>
</dbReference>
<dbReference type="EMBL" id="JBHUMF010000001">
    <property type="protein sequence ID" value="MFD2679197.1"/>
    <property type="molecule type" value="Genomic_DNA"/>
</dbReference>
<comment type="caution">
    <text evidence="6">The sequence shown here is derived from an EMBL/GenBank/DDBJ whole genome shotgun (WGS) entry which is preliminary data.</text>
</comment>
<dbReference type="Gene3D" id="3.20.20.300">
    <property type="entry name" value="Glycoside hydrolase, family 3, N-terminal domain"/>
    <property type="match status" value="1"/>
</dbReference>